<dbReference type="Pfam" id="PF03498">
    <property type="entry name" value="CDtoxinA"/>
    <property type="match status" value="1"/>
</dbReference>
<keyword evidence="2" id="KW-0732">Signal</keyword>
<evidence type="ECO:0000313" key="5">
    <source>
        <dbReference type="Proteomes" id="UP000661112"/>
    </source>
</evidence>
<dbReference type="InterPro" id="IPR003558">
    <property type="entry name" value="CDtoxinA/C"/>
</dbReference>
<evidence type="ECO:0000256" key="1">
    <source>
        <dbReference type="ARBA" id="ARBA00004370"/>
    </source>
</evidence>
<dbReference type="RefSeq" id="WP_190476227.1">
    <property type="nucleotide sequence ID" value="NZ_JACJSG010000034.1"/>
</dbReference>
<evidence type="ECO:0000256" key="2">
    <source>
        <dbReference type="ARBA" id="ARBA00022729"/>
    </source>
</evidence>
<gene>
    <name evidence="4" type="ORF">H6G83_22655</name>
</gene>
<accession>A0ABR8DAA3</accession>
<evidence type="ECO:0000313" key="4">
    <source>
        <dbReference type="EMBL" id="MBD2503368.1"/>
    </source>
</evidence>
<dbReference type="Proteomes" id="UP000661112">
    <property type="component" value="Unassembled WGS sequence"/>
</dbReference>
<evidence type="ECO:0000256" key="3">
    <source>
        <dbReference type="ARBA" id="ARBA00023136"/>
    </source>
</evidence>
<reference evidence="4 5" key="1">
    <citation type="journal article" date="2020" name="ISME J.">
        <title>Comparative genomics reveals insights into cyanobacterial evolution and habitat adaptation.</title>
        <authorList>
            <person name="Chen M.Y."/>
            <person name="Teng W.K."/>
            <person name="Zhao L."/>
            <person name="Hu C.X."/>
            <person name="Zhou Y.K."/>
            <person name="Han B.P."/>
            <person name="Song L.R."/>
            <person name="Shu W.S."/>
        </authorList>
    </citation>
    <scope>NUCLEOTIDE SEQUENCE [LARGE SCALE GENOMIC DNA]</scope>
    <source>
        <strain evidence="4 5">FACHB-119</strain>
    </source>
</reference>
<proteinExistence type="predicted"/>
<comment type="caution">
    <text evidence="4">The sequence shown here is derived from an EMBL/GenBank/DDBJ whole genome shotgun (WGS) entry which is preliminary data.</text>
</comment>
<dbReference type="EMBL" id="JACJSG010000034">
    <property type="protein sequence ID" value="MBD2503368.1"/>
    <property type="molecule type" value="Genomic_DNA"/>
</dbReference>
<keyword evidence="5" id="KW-1185">Reference proteome</keyword>
<protein>
    <submittedName>
        <fullName evidence="4">Uncharacterized protein</fullName>
    </submittedName>
</protein>
<organism evidence="4 5">
    <name type="scientific">Anabaena azotica FACHB-119</name>
    <dbReference type="NCBI Taxonomy" id="947527"/>
    <lineage>
        <taxon>Bacteria</taxon>
        <taxon>Bacillati</taxon>
        <taxon>Cyanobacteriota</taxon>
        <taxon>Cyanophyceae</taxon>
        <taxon>Nostocales</taxon>
        <taxon>Nostocaceae</taxon>
        <taxon>Anabaena</taxon>
        <taxon>Anabaena azotica</taxon>
    </lineage>
</organism>
<name>A0ABR8DAA3_9NOST</name>
<sequence length="61" mass="7620">MQIYLTKWQNYTDILNELWNIKEIDVSEEIRIRQKLAKYSRFGWTHAQNHNKIQHCLHYQM</sequence>
<comment type="subcellular location">
    <subcellularLocation>
        <location evidence="1">Membrane</location>
    </subcellularLocation>
</comment>
<keyword evidence="3" id="KW-0472">Membrane</keyword>